<dbReference type="NCBIfam" id="TIGR02523">
    <property type="entry name" value="type_IV_pilV"/>
    <property type="match status" value="1"/>
</dbReference>
<organism evidence="2 3">
    <name type="scientific">Allochromatium warmingii</name>
    <name type="common">Chromatium warmingii</name>
    <dbReference type="NCBI Taxonomy" id="61595"/>
    <lineage>
        <taxon>Bacteria</taxon>
        <taxon>Pseudomonadati</taxon>
        <taxon>Pseudomonadota</taxon>
        <taxon>Gammaproteobacteria</taxon>
        <taxon>Chromatiales</taxon>
        <taxon>Chromatiaceae</taxon>
        <taxon>Allochromatium</taxon>
    </lineage>
</organism>
<dbReference type="EMBL" id="FNOW01000008">
    <property type="protein sequence ID" value="SDX64826.1"/>
    <property type="molecule type" value="Genomic_DNA"/>
</dbReference>
<dbReference type="OrthoDB" id="8547299at2"/>
<dbReference type="InterPro" id="IPR013362">
    <property type="entry name" value="Pilus_4_PilV"/>
</dbReference>
<dbReference type="Proteomes" id="UP000198672">
    <property type="component" value="Unassembled WGS sequence"/>
</dbReference>
<keyword evidence="1" id="KW-0472">Membrane</keyword>
<evidence type="ECO:0000313" key="2">
    <source>
        <dbReference type="EMBL" id="SDX64826.1"/>
    </source>
</evidence>
<feature type="transmembrane region" description="Helical" evidence="1">
    <location>
        <begin position="12"/>
        <end position="36"/>
    </location>
</feature>
<dbReference type="RefSeq" id="WP_091332534.1">
    <property type="nucleotide sequence ID" value="NZ_FNOW01000008.1"/>
</dbReference>
<evidence type="ECO:0000256" key="1">
    <source>
        <dbReference type="SAM" id="Phobius"/>
    </source>
</evidence>
<evidence type="ECO:0000313" key="3">
    <source>
        <dbReference type="Proteomes" id="UP000198672"/>
    </source>
</evidence>
<keyword evidence="1" id="KW-1133">Transmembrane helix</keyword>
<accession>A0A1H3DEK2</accession>
<name>A0A1H3DEK2_ALLWA</name>
<dbReference type="AlphaFoldDB" id="A0A1H3DEK2"/>
<dbReference type="PROSITE" id="PS00409">
    <property type="entry name" value="PROKAR_NTER_METHYL"/>
    <property type="match status" value="1"/>
</dbReference>
<keyword evidence="1" id="KW-0812">Transmembrane</keyword>
<dbReference type="Pfam" id="PF07963">
    <property type="entry name" value="N_methyl"/>
    <property type="match status" value="1"/>
</dbReference>
<sequence>MYQSIISRRRARGVTLLEVLISVLVLGVGLLGVAAMQANALKTNHSALQRSQAVMLAYFMLDAMRANRNAALAGDYDLGTIGSAGSDDSPICTAPSGSTHITRDQAAWFAAMKDNLGDLNTTCGLIACNAARCTVKVMWDDERANLNLDQETPEPQIIEVSTVL</sequence>
<proteinExistence type="predicted"/>
<protein>
    <submittedName>
        <fullName evidence="2">Type IV pilus assembly protein PilV</fullName>
    </submittedName>
</protein>
<gene>
    <name evidence="2" type="ORF">SAMN05421644_10892</name>
</gene>
<dbReference type="STRING" id="61595.SAMN05421644_10892"/>
<keyword evidence="3" id="KW-1185">Reference proteome</keyword>
<dbReference type="NCBIfam" id="TIGR02532">
    <property type="entry name" value="IV_pilin_GFxxxE"/>
    <property type="match status" value="1"/>
</dbReference>
<reference evidence="3" key="1">
    <citation type="submission" date="2016-10" db="EMBL/GenBank/DDBJ databases">
        <authorList>
            <person name="Varghese N."/>
            <person name="Submissions S."/>
        </authorList>
    </citation>
    <scope>NUCLEOTIDE SEQUENCE [LARGE SCALE GENOMIC DNA]</scope>
    <source>
        <strain evidence="3">DSM 173</strain>
    </source>
</reference>
<dbReference type="InterPro" id="IPR012902">
    <property type="entry name" value="N_methyl_site"/>
</dbReference>